<evidence type="ECO:0000256" key="1">
    <source>
        <dbReference type="ARBA" id="ARBA00023125"/>
    </source>
</evidence>
<dbReference type="Proteomes" id="UP000266497">
    <property type="component" value="Unassembled WGS sequence"/>
</dbReference>
<gene>
    <name evidence="4" type="ORF">DWY53_18060</name>
</gene>
<organism evidence="4 5">
    <name type="scientific">Phocaeicola vulgatus</name>
    <name type="common">Bacteroides vulgatus</name>
    <dbReference type="NCBI Taxonomy" id="821"/>
    <lineage>
        <taxon>Bacteria</taxon>
        <taxon>Pseudomonadati</taxon>
        <taxon>Bacteroidota</taxon>
        <taxon>Bacteroidia</taxon>
        <taxon>Bacteroidales</taxon>
        <taxon>Bacteroidaceae</taxon>
        <taxon>Phocaeicola</taxon>
    </lineage>
</organism>
<proteinExistence type="predicted"/>
<reference evidence="4 5" key="1">
    <citation type="submission" date="2018-08" db="EMBL/GenBank/DDBJ databases">
        <title>A genome reference for cultivated species of the human gut microbiota.</title>
        <authorList>
            <person name="Zou Y."/>
            <person name="Xue W."/>
            <person name="Luo G."/>
        </authorList>
    </citation>
    <scope>NUCLEOTIDE SEQUENCE [LARGE SCALE GENOMIC DNA]</scope>
    <source>
        <strain evidence="4 5">AF25-30LB</strain>
    </source>
</reference>
<dbReference type="InterPro" id="IPR009057">
    <property type="entry name" value="Homeodomain-like_sf"/>
</dbReference>
<dbReference type="InterPro" id="IPR036271">
    <property type="entry name" value="Tet_transcr_reg_TetR-rel_C_sf"/>
</dbReference>
<name>A0A395UL76_PHOVU</name>
<dbReference type="AlphaFoldDB" id="A0A395UL76"/>
<dbReference type="Pfam" id="PF00440">
    <property type="entry name" value="TetR_N"/>
    <property type="match status" value="1"/>
</dbReference>
<feature type="domain" description="HTH tetR-type" evidence="3">
    <location>
        <begin position="2"/>
        <end position="62"/>
    </location>
</feature>
<evidence type="ECO:0000259" key="3">
    <source>
        <dbReference type="PROSITE" id="PS50977"/>
    </source>
</evidence>
<dbReference type="EMBL" id="QRUD01000062">
    <property type="protein sequence ID" value="RGR34568.1"/>
    <property type="molecule type" value="Genomic_DNA"/>
</dbReference>
<comment type="caution">
    <text evidence="4">The sequence shown here is derived from an EMBL/GenBank/DDBJ whole genome shotgun (WGS) entry which is preliminary data.</text>
</comment>
<accession>A0A395UL76</accession>
<dbReference type="SUPFAM" id="SSF48498">
    <property type="entry name" value="Tetracyclin repressor-like, C-terminal domain"/>
    <property type="match status" value="1"/>
</dbReference>
<evidence type="ECO:0000256" key="2">
    <source>
        <dbReference type="PROSITE-ProRule" id="PRU00335"/>
    </source>
</evidence>
<dbReference type="PROSITE" id="PS50977">
    <property type="entry name" value="HTH_TETR_2"/>
    <property type="match status" value="1"/>
</dbReference>
<dbReference type="RefSeq" id="WP_117893656.1">
    <property type="nucleotide sequence ID" value="NZ_JAHYOJ010000036.1"/>
</dbReference>
<dbReference type="Gene3D" id="1.10.357.10">
    <property type="entry name" value="Tetracycline Repressor, domain 2"/>
    <property type="match status" value="1"/>
</dbReference>
<dbReference type="InterPro" id="IPR001647">
    <property type="entry name" value="HTH_TetR"/>
</dbReference>
<feature type="DNA-binding region" description="H-T-H motif" evidence="2">
    <location>
        <begin position="25"/>
        <end position="44"/>
    </location>
</feature>
<protein>
    <submittedName>
        <fullName evidence="4">TetR/AcrR family transcriptional regulator</fullName>
    </submittedName>
</protein>
<dbReference type="GO" id="GO:0003677">
    <property type="term" value="F:DNA binding"/>
    <property type="evidence" value="ECO:0007669"/>
    <property type="project" value="UniProtKB-UniRule"/>
</dbReference>
<evidence type="ECO:0000313" key="5">
    <source>
        <dbReference type="Proteomes" id="UP000266497"/>
    </source>
</evidence>
<sequence length="207" mass="24549">MKQNRKEILKTIFKLFLTRHYEDVSYDDMIKATNISKGGLYHYAPNKIELFRLVVDTFFLDLIKVEDDIMIKTSGSDKFALHDFLMSYASFLHKRFCRIQDFLQLPVDETARAFSFFILNSQRYHPSFYEKYLSLEAREKELIKNVLLIAEKNGEIKNNMNLLLVSDMFYNSYSGLLFYSSFHPTDDFEKKLLMLFENVYSLIKVDS</sequence>
<keyword evidence="1 2" id="KW-0238">DNA-binding</keyword>
<dbReference type="SUPFAM" id="SSF46689">
    <property type="entry name" value="Homeodomain-like"/>
    <property type="match status" value="1"/>
</dbReference>
<evidence type="ECO:0000313" key="4">
    <source>
        <dbReference type="EMBL" id="RGR34568.1"/>
    </source>
</evidence>